<feature type="transmembrane region" description="Helical" evidence="9">
    <location>
        <begin position="12"/>
        <end position="33"/>
    </location>
</feature>
<reference evidence="11" key="2">
    <citation type="journal article" date="2018" name="Mitochondrial DNA Part B Resour">
        <title>The complete mitochondrial genome of the stick tea thrips Dendrothrips minowai (Thysanoptera: Thripidae).</title>
        <authorList>
            <person name="Chen S.-C."/>
            <person name="Jiang H.-Y."/>
            <person name="Peng P."/>
            <person name="Xu X."/>
            <person name="Lin Q."/>
            <person name="Wang X.-Q."/>
        </authorList>
    </citation>
    <scope>NUCLEOTIDE SEQUENCE</scope>
</reference>
<dbReference type="PANTHER" id="PTHR11403:SF7">
    <property type="entry name" value="CYTOCHROME C OXIDASE SUBUNIT 3"/>
    <property type="match status" value="1"/>
</dbReference>
<dbReference type="FunFam" id="1.20.120.80:FF:000002">
    <property type="entry name" value="Cytochrome c oxidase subunit 3"/>
    <property type="match status" value="1"/>
</dbReference>
<evidence type="ECO:0000256" key="8">
    <source>
        <dbReference type="RuleBase" id="RU003375"/>
    </source>
</evidence>
<feature type="domain" description="Heme-copper oxidase subunit III family profile" evidence="10">
    <location>
        <begin position="2"/>
        <end position="262"/>
    </location>
</feature>
<keyword evidence="8 11" id="KW-0496">Mitochondrion</keyword>
<dbReference type="Gene3D" id="1.10.287.70">
    <property type="match status" value="1"/>
</dbReference>
<evidence type="ECO:0000256" key="7">
    <source>
        <dbReference type="ARBA" id="ARBA00023136"/>
    </source>
</evidence>
<keyword evidence="7 9" id="KW-0472">Membrane</keyword>
<dbReference type="InterPro" id="IPR035973">
    <property type="entry name" value="Cyt_c_oxidase_su3-like_sf"/>
</dbReference>
<geneLocation type="mitochondrion" evidence="11"/>
<evidence type="ECO:0000256" key="3">
    <source>
        <dbReference type="ARBA" id="ARBA00015944"/>
    </source>
</evidence>
<dbReference type="GO" id="GO:0006123">
    <property type="term" value="P:mitochondrial electron transport, cytochrome c to oxygen"/>
    <property type="evidence" value="ECO:0007669"/>
    <property type="project" value="TreeGrafter"/>
</dbReference>
<dbReference type="InterPro" id="IPR000298">
    <property type="entry name" value="Cyt_c_oxidase-like_su3"/>
</dbReference>
<dbReference type="GO" id="GO:0005739">
    <property type="term" value="C:mitochondrion"/>
    <property type="evidence" value="ECO:0007669"/>
    <property type="project" value="TreeGrafter"/>
</dbReference>
<reference evidence="11" key="1">
    <citation type="submission" date="2017-08" db="EMBL/GenBank/DDBJ databases">
        <authorList>
            <person name="de Groot N.N."/>
        </authorList>
    </citation>
    <scope>NUCLEOTIDE SEQUENCE</scope>
</reference>
<proteinExistence type="inferred from homology"/>
<feature type="transmembrane region" description="Helical" evidence="9">
    <location>
        <begin position="241"/>
        <end position="261"/>
    </location>
</feature>
<sequence length="262" mass="30698">MKMHPFHLVSYSPWPILGSIQLFNVVLITAFMFNSKQISFFQNNILSIVILFLVSVFWWRDIIRESTYENEHTKEVLTGMKIGMMLFITFEVFFFVSFFWAYFHFSLSPDIFIGQKWPSLGIQSFDPMGIPLLNTLILLSSGVSLTSSHHLMIVGQKKKSNLYLILTIILGIYFSILQWIEYKEASFSIADSIYGSTFFMATGFHGLHVLIGTIFLLVCSIRLMMNHFSSNHHFGFEAASWYWHFVDVVWLFLYMFIYWWGN</sequence>
<dbReference type="GO" id="GO:0004129">
    <property type="term" value="F:cytochrome-c oxidase activity"/>
    <property type="evidence" value="ECO:0007669"/>
    <property type="project" value="InterPro"/>
</dbReference>
<evidence type="ECO:0000256" key="4">
    <source>
        <dbReference type="ARBA" id="ARBA00022692"/>
    </source>
</evidence>
<dbReference type="GO" id="GO:0016020">
    <property type="term" value="C:membrane"/>
    <property type="evidence" value="ECO:0007669"/>
    <property type="project" value="UniProtKB-SubCell"/>
</dbReference>
<evidence type="ECO:0000256" key="2">
    <source>
        <dbReference type="ARBA" id="ARBA00010581"/>
    </source>
</evidence>
<feature type="transmembrane region" description="Helical" evidence="9">
    <location>
        <begin position="160"/>
        <end position="180"/>
    </location>
</feature>
<evidence type="ECO:0000256" key="1">
    <source>
        <dbReference type="ARBA" id="ARBA00004141"/>
    </source>
</evidence>
<comment type="subcellular location">
    <subcellularLocation>
        <location evidence="1">Membrane</location>
        <topology evidence="1">Multi-pass membrane protein</topology>
    </subcellularLocation>
</comment>
<dbReference type="CDD" id="cd01665">
    <property type="entry name" value="Cyt_c_Oxidase_III"/>
    <property type="match status" value="1"/>
</dbReference>
<keyword evidence="6 9" id="KW-1133">Transmembrane helix</keyword>
<feature type="transmembrane region" description="Helical" evidence="9">
    <location>
        <begin position="84"/>
        <end position="103"/>
    </location>
</feature>
<comment type="similarity">
    <text evidence="2 8">Belongs to the cytochrome c oxidase subunit 3 family.</text>
</comment>
<dbReference type="EMBL" id="MF582634">
    <property type="protein sequence ID" value="AWD37105.1"/>
    <property type="molecule type" value="Genomic_DNA"/>
</dbReference>
<organism evidence="11">
    <name type="scientific">Dendrothrips minowai</name>
    <dbReference type="NCBI Taxonomy" id="1030662"/>
    <lineage>
        <taxon>Eukaryota</taxon>
        <taxon>Metazoa</taxon>
        <taxon>Ecdysozoa</taxon>
        <taxon>Arthropoda</taxon>
        <taxon>Hexapoda</taxon>
        <taxon>Insecta</taxon>
        <taxon>Pterygota</taxon>
        <taxon>Neoptera</taxon>
        <taxon>Paraneoptera</taxon>
        <taxon>Thysanoptera</taxon>
        <taxon>Terebrantia</taxon>
        <taxon>Thripoidea</taxon>
        <taxon>Thripidae</taxon>
        <taxon>Dendrothrips</taxon>
    </lineage>
</organism>
<keyword evidence="4 8" id="KW-0812">Transmembrane</keyword>
<evidence type="ECO:0000256" key="5">
    <source>
        <dbReference type="ARBA" id="ARBA00022967"/>
    </source>
</evidence>
<name>A0A343WRN6_9NEOP</name>
<evidence type="ECO:0000256" key="9">
    <source>
        <dbReference type="SAM" id="Phobius"/>
    </source>
</evidence>
<dbReference type="InterPro" id="IPR033945">
    <property type="entry name" value="Cyt_c_oxase_su3_dom"/>
</dbReference>
<evidence type="ECO:0000259" key="10">
    <source>
        <dbReference type="PROSITE" id="PS50253"/>
    </source>
</evidence>
<dbReference type="AlphaFoldDB" id="A0A343WRN6"/>
<evidence type="ECO:0000313" key="11">
    <source>
        <dbReference type="EMBL" id="AWD37105.1"/>
    </source>
</evidence>
<dbReference type="InterPro" id="IPR013833">
    <property type="entry name" value="Cyt_c_oxidase_su3_a-hlx"/>
</dbReference>
<protein>
    <recommendedName>
        <fullName evidence="3 8">Cytochrome c oxidase subunit 3</fullName>
    </recommendedName>
</protein>
<feature type="transmembrane region" description="Helical" evidence="9">
    <location>
        <begin position="192"/>
        <end position="220"/>
    </location>
</feature>
<dbReference type="Gene3D" id="1.20.120.80">
    <property type="entry name" value="Cytochrome c oxidase, subunit III, four-helix bundle"/>
    <property type="match status" value="1"/>
</dbReference>
<dbReference type="PANTHER" id="PTHR11403">
    <property type="entry name" value="CYTOCHROME C OXIDASE SUBUNIT III"/>
    <property type="match status" value="1"/>
</dbReference>
<keyword evidence="5" id="KW-1278">Translocase</keyword>
<accession>A0A343WRN6</accession>
<feature type="transmembrane region" description="Helical" evidence="9">
    <location>
        <begin position="45"/>
        <end position="63"/>
    </location>
</feature>
<evidence type="ECO:0000256" key="6">
    <source>
        <dbReference type="ARBA" id="ARBA00022989"/>
    </source>
</evidence>
<dbReference type="Pfam" id="PF00510">
    <property type="entry name" value="COX3"/>
    <property type="match status" value="1"/>
</dbReference>
<dbReference type="SUPFAM" id="SSF81452">
    <property type="entry name" value="Cytochrome c oxidase subunit III-like"/>
    <property type="match status" value="1"/>
</dbReference>
<comment type="function">
    <text evidence="8">Component of the cytochrome c oxidase, the last enzyme in the mitochondrial electron transport chain which drives oxidative phosphorylation. The respiratory chain contains 3 multisubunit complexes succinate dehydrogenase (complex II, CII), ubiquinol-cytochrome c oxidoreductase (cytochrome b-c1 complex, complex III, CIII) and cytochrome c oxidase (complex IV, CIV), that cooperate to transfer electrons derived from NADH and succinate to molecular oxygen, creating an electrochemical gradient over the inner membrane that drives transmembrane transport and the ATP synthase. Cytochrome c oxidase is the component of the respiratory chain that catalyzes the reduction of oxygen to water. Electrons originating from reduced cytochrome c in the intermembrane space (IMS) are transferred via the dinuclear copper A center (CU(A)) of subunit 2 and heme A of subunit 1 to the active site in subunit 1, a binuclear center (BNC) formed by heme A3 and copper B (CU(B)). The BNC reduces molecular oxygen to 2 water molecules using 4 electrons from cytochrome c in the IMS and 4 protons from the mitochondrial matrix.</text>
</comment>
<gene>
    <name evidence="11" type="primary">C03</name>
</gene>
<dbReference type="PROSITE" id="PS50253">
    <property type="entry name" value="COX3"/>
    <property type="match status" value="1"/>
</dbReference>
<dbReference type="InterPro" id="IPR024791">
    <property type="entry name" value="Cyt_c/ubiquinol_Oxase_su3"/>
</dbReference>